<dbReference type="InterPro" id="IPR008160">
    <property type="entry name" value="Collagen"/>
</dbReference>
<feature type="region of interest" description="Disordered" evidence="1">
    <location>
        <begin position="656"/>
        <end position="792"/>
    </location>
</feature>
<feature type="region of interest" description="Disordered" evidence="1">
    <location>
        <begin position="293"/>
        <end position="391"/>
    </location>
</feature>
<dbReference type="PANTHER" id="PTHR37456">
    <property type="entry name" value="SI:CH211-266K2.1"/>
    <property type="match status" value="1"/>
</dbReference>
<feature type="compositionally biased region" description="Basic and acidic residues" evidence="1">
    <location>
        <begin position="317"/>
        <end position="330"/>
    </location>
</feature>
<evidence type="ECO:0000313" key="2">
    <source>
        <dbReference type="EMBL" id="KAG8513316.1"/>
    </source>
</evidence>
<dbReference type="AlphaFoldDB" id="A0A8J6A5R8"/>
<feature type="compositionally biased region" description="Low complexity" evidence="1">
    <location>
        <begin position="382"/>
        <end position="391"/>
    </location>
</feature>
<feature type="compositionally biased region" description="Basic and acidic residues" evidence="1">
    <location>
        <begin position="425"/>
        <end position="441"/>
    </location>
</feature>
<feature type="compositionally biased region" description="Basic and acidic residues" evidence="1">
    <location>
        <begin position="350"/>
        <end position="368"/>
    </location>
</feature>
<dbReference type="InterPro" id="IPR050938">
    <property type="entry name" value="Collagen_Structural_Proteins"/>
</dbReference>
<feature type="compositionally biased region" description="Basic residues" evidence="1">
    <location>
        <begin position="369"/>
        <end position="381"/>
    </location>
</feature>
<feature type="compositionally biased region" description="Pro residues" evidence="1">
    <location>
        <begin position="293"/>
        <end position="308"/>
    </location>
</feature>
<feature type="compositionally biased region" description="Gly residues" evidence="1">
    <location>
        <begin position="526"/>
        <end position="535"/>
    </location>
</feature>
<sequence length="792" mass="77674">MLSVPLRPERPGRARCPGRDGARGTGLARVGPPTRERALLAASATFLSPQRAETGPPAWPGVRCPGPRDGPCVALGVSGAEGAGAGRGPGLTWTPPRREKLVLRVCLGPRDHKEAQGSQGGQGRLDFQDFLAWTFPDGPRPGPGLQGQLLCGCRPWGWGSHPRRERPRPHGLVLRVTEAPRPRLDEPHLSLHPFACGAASPGVHRAHALWEGHSLERPPVAEGPVRLRPTPHTHLRCVPCGAGQPDSCLPCLLGLGPENPGEVRTPGDRPGFFPQGEAGVSGLPGGIGLRGPPCPAICPPGPPGPPGMPGLKGPTGHKGEQGEVGKDGEKGNPGPPGPAGTPGPVGLQGDRGERGPEGFRGPKGDLVSKRRPGSHTGRRQRPGAPGPALGLPRPAVLVCVFQGRLGPAGVPGASGPGGEPGPPGKDGRDGVPGLDGEKGEAGRGGAPGEKGPDGLPGSSGELGEAGPSGEPGVPGGAGDSGERGEAGHRGSAGALGPQGPPGAPGIRGVQGRKGSAGDPGLPGPQGLRGGVGDRGLAGVDGLPGDKGGPSGSRGEPGPKGTQGPNGTSGVEGAPGPPGPAGPQGVRGEPGITGKPGVPVRVARGGLCPAGVRAAWALTGAGSFQGQEASEQHVRELCGGLVSEQIAQLAAHLRKPLVPGSVGRPGPAGPPGPPGPPGSTGHPGARGPPGYRGPTGELGDPGPRGGQGDRGDKGAAGVGLDGPHGDQGLQGPQGVPGAGRDGRDGAPGEPGLPGDPGLPGAVGAQGTPGICDTSACQGAVMGGVGEKSGPRSS</sequence>
<dbReference type="GO" id="GO:0005581">
    <property type="term" value="C:collagen trimer"/>
    <property type="evidence" value="ECO:0007669"/>
    <property type="project" value="UniProtKB-KW"/>
</dbReference>
<feature type="compositionally biased region" description="Low complexity" evidence="1">
    <location>
        <begin position="678"/>
        <end position="694"/>
    </location>
</feature>
<gene>
    <name evidence="2" type="ORF">J0S82_018643</name>
</gene>
<reference evidence="2" key="1">
    <citation type="journal article" date="2021" name="Evol. Appl.">
        <title>The genome of the Pyrenean desman and the effects of bottlenecks and inbreeding on the genomic landscape of an endangered species.</title>
        <authorList>
            <person name="Escoda L."/>
            <person name="Castresana J."/>
        </authorList>
    </citation>
    <scope>NUCLEOTIDE SEQUENCE</scope>
    <source>
        <strain evidence="2">IBE-C5619</strain>
    </source>
</reference>
<keyword evidence="2" id="KW-0176">Collagen</keyword>
<feature type="region of interest" description="Disordered" evidence="1">
    <location>
        <begin position="1"/>
        <end position="33"/>
    </location>
</feature>
<evidence type="ECO:0000256" key="1">
    <source>
        <dbReference type="SAM" id="MobiDB-lite"/>
    </source>
</evidence>
<accession>A0A8J6A5R8</accession>
<feature type="compositionally biased region" description="Basic and acidic residues" evidence="1">
    <location>
        <begin position="7"/>
        <end position="22"/>
    </location>
</feature>
<feature type="compositionally biased region" description="Pro residues" evidence="1">
    <location>
        <begin position="666"/>
        <end position="676"/>
    </location>
</feature>
<organism evidence="2 3">
    <name type="scientific">Galemys pyrenaicus</name>
    <name type="common">Iberian desman</name>
    <name type="synonym">Pyrenean desman</name>
    <dbReference type="NCBI Taxonomy" id="202257"/>
    <lineage>
        <taxon>Eukaryota</taxon>
        <taxon>Metazoa</taxon>
        <taxon>Chordata</taxon>
        <taxon>Craniata</taxon>
        <taxon>Vertebrata</taxon>
        <taxon>Euteleostomi</taxon>
        <taxon>Mammalia</taxon>
        <taxon>Eutheria</taxon>
        <taxon>Laurasiatheria</taxon>
        <taxon>Eulipotyphla</taxon>
        <taxon>Talpidae</taxon>
        <taxon>Galemys</taxon>
    </lineage>
</organism>
<keyword evidence="3" id="KW-1185">Reference proteome</keyword>
<dbReference type="PANTHER" id="PTHR37456:SF6">
    <property type="entry name" value="COLLAGEN ALPHA-1(XXIII) CHAIN-LIKE ISOFORM X2"/>
    <property type="match status" value="1"/>
</dbReference>
<dbReference type="Proteomes" id="UP000700334">
    <property type="component" value="Unassembled WGS sequence"/>
</dbReference>
<evidence type="ECO:0000313" key="3">
    <source>
        <dbReference type="Proteomes" id="UP000700334"/>
    </source>
</evidence>
<dbReference type="EMBL" id="JAGFMF010011769">
    <property type="protein sequence ID" value="KAG8513316.1"/>
    <property type="molecule type" value="Genomic_DNA"/>
</dbReference>
<name>A0A8J6A5R8_GALPY</name>
<protein>
    <submittedName>
        <fullName evidence="2">Collagen alpha-3(IX) chain</fullName>
    </submittedName>
</protein>
<dbReference type="Pfam" id="PF01391">
    <property type="entry name" value="Collagen"/>
    <property type="match status" value="5"/>
</dbReference>
<comment type="caution">
    <text evidence="2">The sequence shown here is derived from an EMBL/GenBank/DDBJ whole genome shotgun (WGS) entry which is preliminary data.</text>
</comment>
<feature type="region of interest" description="Disordered" evidence="1">
    <location>
        <begin position="409"/>
        <end position="597"/>
    </location>
</feature>
<proteinExistence type="predicted"/>
<dbReference type="OrthoDB" id="9451878at2759"/>